<dbReference type="OrthoDB" id="9792068at2"/>
<reference evidence="9" key="1">
    <citation type="submission" date="2016-01" db="EMBL/GenBank/DDBJ databases">
        <title>Draft genome of Chromobacterium sp. F49.</title>
        <authorList>
            <person name="Hong K.W."/>
        </authorList>
    </citation>
    <scope>NUCLEOTIDE SEQUENCE [LARGE SCALE GENOMIC DNA]</scope>
    <source>
        <strain evidence="9">P7IIIA</strain>
    </source>
</reference>
<comment type="function">
    <text evidence="5 6">Structural component of flagellum, the bacterial motility apparatus. Part of the rod structure of flagellar basal body.</text>
</comment>
<keyword evidence="9" id="KW-1185">Reference proteome</keyword>
<protein>
    <recommendedName>
        <fullName evidence="3 6">Flagellar basal body rod protein FlgB</fullName>
    </recommendedName>
</protein>
<evidence type="ECO:0000313" key="9">
    <source>
        <dbReference type="Proteomes" id="UP000076567"/>
    </source>
</evidence>
<dbReference type="InterPro" id="IPR001444">
    <property type="entry name" value="Flag_bb_rod_N"/>
</dbReference>
<name>A0A163QWM8_9BACL</name>
<comment type="similarity">
    <text evidence="2 6">Belongs to the flagella basal body rod proteins family.</text>
</comment>
<dbReference type="PIRSF" id="PIRSF002889">
    <property type="entry name" value="Rod_FlgB"/>
    <property type="match status" value="1"/>
</dbReference>
<dbReference type="GO" id="GO:0030694">
    <property type="term" value="C:bacterial-type flagellum basal body, rod"/>
    <property type="evidence" value="ECO:0007669"/>
    <property type="project" value="InterPro"/>
</dbReference>
<dbReference type="PANTHER" id="PTHR30435">
    <property type="entry name" value="FLAGELLAR PROTEIN"/>
    <property type="match status" value="1"/>
</dbReference>
<dbReference type="Proteomes" id="UP000076567">
    <property type="component" value="Unassembled WGS sequence"/>
</dbReference>
<evidence type="ECO:0000313" key="8">
    <source>
        <dbReference type="EMBL" id="KZE65865.1"/>
    </source>
</evidence>
<evidence type="ECO:0000256" key="5">
    <source>
        <dbReference type="ARBA" id="ARBA00024934"/>
    </source>
</evidence>
<sequence length="128" mass="14436">MNLFSSPIMKNLEMALDGSALKQKTISNNLANVDTPGYKAKETVFNQELKRSLQAHRTDQRHFSFSTGSSSSFYVKEEANTVMNHNGNNVDVDKEMAELAKNQLYYQTLVQRINGKFNSIKMVVKGGR</sequence>
<dbReference type="NCBIfam" id="TIGR01396">
    <property type="entry name" value="FlgB"/>
    <property type="match status" value="1"/>
</dbReference>
<keyword evidence="4 6" id="KW-0975">Bacterial flagellum</keyword>
<evidence type="ECO:0000256" key="6">
    <source>
        <dbReference type="PIRNR" id="PIRNR002889"/>
    </source>
</evidence>
<evidence type="ECO:0000256" key="1">
    <source>
        <dbReference type="ARBA" id="ARBA00004117"/>
    </source>
</evidence>
<gene>
    <name evidence="8" type="ORF">AWM68_05660</name>
</gene>
<comment type="caution">
    <text evidence="8">The sequence shown here is derived from an EMBL/GenBank/DDBJ whole genome shotgun (WGS) entry which is preliminary data.</text>
</comment>
<feature type="domain" description="Flagellar basal body rod protein N-terminal" evidence="7">
    <location>
        <begin position="16"/>
        <end position="39"/>
    </location>
</feature>
<keyword evidence="8" id="KW-0282">Flagellum</keyword>
<evidence type="ECO:0000256" key="2">
    <source>
        <dbReference type="ARBA" id="ARBA00009677"/>
    </source>
</evidence>
<evidence type="ECO:0000259" key="7">
    <source>
        <dbReference type="Pfam" id="PF00460"/>
    </source>
</evidence>
<dbReference type="InterPro" id="IPR019776">
    <property type="entry name" value="Flagellar_basal_body_rod_CS"/>
</dbReference>
<organism evidence="8 9">
    <name type="scientific">Fictibacillus phosphorivorans</name>
    <dbReference type="NCBI Taxonomy" id="1221500"/>
    <lineage>
        <taxon>Bacteria</taxon>
        <taxon>Bacillati</taxon>
        <taxon>Bacillota</taxon>
        <taxon>Bacilli</taxon>
        <taxon>Bacillales</taxon>
        <taxon>Fictibacillaceae</taxon>
        <taxon>Fictibacillus</taxon>
    </lineage>
</organism>
<comment type="subcellular location">
    <subcellularLocation>
        <location evidence="1 6">Bacterial flagellum basal body</location>
    </subcellularLocation>
</comment>
<dbReference type="EMBL" id="LRFC01000023">
    <property type="protein sequence ID" value="KZE65865.1"/>
    <property type="molecule type" value="Genomic_DNA"/>
</dbReference>
<dbReference type="PROSITE" id="PS00588">
    <property type="entry name" value="FLAGELLA_BB_ROD"/>
    <property type="match status" value="1"/>
</dbReference>
<accession>A0A163QWM8</accession>
<dbReference type="AlphaFoldDB" id="A0A163QWM8"/>
<evidence type="ECO:0000256" key="3">
    <source>
        <dbReference type="ARBA" id="ARBA00014376"/>
    </source>
</evidence>
<proteinExistence type="inferred from homology"/>
<dbReference type="PANTHER" id="PTHR30435:SF12">
    <property type="entry name" value="FLAGELLAR BASAL BODY ROD PROTEIN FLGB"/>
    <property type="match status" value="1"/>
</dbReference>
<evidence type="ECO:0000256" key="4">
    <source>
        <dbReference type="ARBA" id="ARBA00023143"/>
    </source>
</evidence>
<dbReference type="InterPro" id="IPR006300">
    <property type="entry name" value="FlgB"/>
</dbReference>
<dbReference type="GO" id="GO:0071978">
    <property type="term" value="P:bacterial-type flagellum-dependent swarming motility"/>
    <property type="evidence" value="ECO:0007669"/>
    <property type="project" value="TreeGrafter"/>
</dbReference>
<keyword evidence="8" id="KW-0969">Cilium</keyword>
<dbReference type="Pfam" id="PF00460">
    <property type="entry name" value="Flg_bb_rod"/>
    <property type="match status" value="1"/>
</dbReference>
<dbReference type="RefSeq" id="WP_066240765.1">
    <property type="nucleotide sequence ID" value="NZ_LRFC01000023.1"/>
</dbReference>
<comment type="subunit">
    <text evidence="6">The basal body constitutes a major portion of the flagellar organelle and consists of a number of rings mounted on a central rod.</text>
</comment>
<keyword evidence="8" id="KW-0966">Cell projection</keyword>